<dbReference type="InterPro" id="IPR002110">
    <property type="entry name" value="Ankyrin_rpt"/>
</dbReference>
<dbReference type="Pfam" id="PF12796">
    <property type="entry name" value="Ank_2"/>
    <property type="match status" value="1"/>
</dbReference>
<dbReference type="EMBL" id="CAJNDS010002247">
    <property type="protein sequence ID" value="CAE7391377.1"/>
    <property type="molecule type" value="Genomic_DNA"/>
</dbReference>
<dbReference type="InterPro" id="IPR050776">
    <property type="entry name" value="Ank_Repeat/CDKN_Inhibitor"/>
</dbReference>
<proteinExistence type="predicted"/>
<dbReference type="PROSITE" id="PS50088">
    <property type="entry name" value="ANK_REPEAT"/>
    <property type="match status" value="2"/>
</dbReference>
<dbReference type="PANTHER" id="PTHR24201">
    <property type="entry name" value="ANK_REP_REGION DOMAIN-CONTAINING PROTEIN"/>
    <property type="match status" value="1"/>
</dbReference>
<accession>A0A812Q9A5</accession>
<protein>
    <submittedName>
        <fullName evidence="5">TANC2 protein</fullName>
    </submittedName>
</protein>
<feature type="region of interest" description="Disordered" evidence="4">
    <location>
        <begin position="264"/>
        <end position="326"/>
    </location>
</feature>
<dbReference type="PROSITE" id="PS50297">
    <property type="entry name" value="ANK_REP_REGION"/>
    <property type="match status" value="2"/>
</dbReference>
<dbReference type="SMART" id="SM00248">
    <property type="entry name" value="ANK"/>
    <property type="match status" value="2"/>
</dbReference>
<dbReference type="AlphaFoldDB" id="A0A812Q9A5"/>
<evidence type="ECO:0000313" key="6">
    <source>
        <dbReference type="Proteomes" id="UP000604046"/>
    </source>
</evidence>
<dbReference type="Proteomes" id="UP000604046">
    <property type="component" value="Unassembled WGS sequence"/>
</dbReference>
<evidence type="ECO:0000256" key="3">
    <source>
        <dbReference type="PROSITE-ProRule" id="PRU00023"/>
    </source>
</evidence>
<organism evidence="5 6">
    <name type="scientific">Symbiodinium natans</name>
    <dbReference type="NCBI Taxonomy" id="878477"/>
    <lineage>
        <taxon>Eukaryota</taxon>
        <taxon>Sar</taxon>
        <taxon>Alveolata</taxon>
        <taxon>Dinophyceae</taxon>
        <taxon>Suessiales</taxon>
        <taxon>Symbiodiniaceae</taxon>
        <taxon>Symbiodinium</taxon>
    </lineage>
</organism>
<feature type="repeat" description="ANK" evidence="3">
    <location>
        <begin position="154"/>
        <end position="180"/>
    </location>
</feature>
<feature type="repeat" description="ANK" evidence="3">
    <location>
        <begin position="188"/>
        <end position="220"/>
    </location>
</feature>
<dbReference type="SUPFAM" id="SSF48403">
    <property type="entry name" value="Ankyrin repeat"/>
    <property type="match status" value="1"/>
</dbReference>
<dbReference type="InterPro" id="IPR036770">
    <property type="entry name" value="Ankyrin_rpt-contain_sf"/>
</dbReference>
<name>A0A812Q9A5_9DINO</name>
<dbReference type="OrthoDB" id="194358at2759"/>
<comment type="caution">
    <text evidence="5">The sequence shown here is derived from an EMBL/GenBank/DDBJ whole genome shotgun (WGS) entry which is preliminary data.</text>
</comment>
<sequence length="326" mass="35239">MTRPVERGPSSPKPLNPLTPLNFPKARTCALCRTPVLSVAHCPLLEQLIAALPLNSMYAHVISPCSHQELKQALRDLGKGDLNNIPAGYRTDAVKGAAYRAIRKSDLPMLTTCIRDFKVRASTKLLCEAAVDWSGDPAVVGTLMAHGARVNGHQDERPLAAAAQKGNLLMLRALLEAGADPMKPIGEEGETALHYAVRFGRFESVRALLDHGVPADLPDQQGRTPLSLAEKGLVMHVQTCGMQPCSRCEARIQIRGELRWRLGKSGAASAPPPPAPAQPDPASEDSSTDVEEYDGTEASDVCENEYDEEGEEEVIDVDDEDDSHEL</sequence>
<feature type="compositionally biased region" description="Pro residues" evidence="4">
    <location>
        <begin position="270"/>
        <end position="279"/>
    </location>
</feature>
<evidence type="ECO:0000256" key="1">
    <source>
        <dbReference type="ARBA" id="ARBA00022737"/>
    </source>
</evidence>
<evidence type="ECO:0000256" key="2">
    <source>
        <dbReference type="ARBA" id="ARBA00023043"/>
    </source>
</evidence>
<keyword evidence="6" id="KW-1185">Reference proteome</keyword>
<gene>
    <name evidence="5" type="primary">TANC2</name>
    <name evidence="5" type="ORF">SNAT2548_LOCUS21330</name>
</gene>
<reference evidence="5" key="1">
    <citation type="submission" date="2021-02" db="EMBL/GenBank/DDBJ databases">
        <authorList>
            <person name="Dougan E. K."/>
            <person name="Rhodes N."/>
            <person name="Thang M."/>
            <person name="Chan C."/>
        </authorList>
    </citation>
    <scope>NUCLEOTIDE SEQUENCE</scope>
</reference>
<evidence type="ECO:0000313" key="5">
    <source>
        <dbReference type="EMBL" id="CAE7391377.1"/>
    </source>
</evidence>
<evidence type="ECO:0000256" key="4">
    <source>
        <dbReference type="SAM" id="MobiDB-lite"/>
    </source>
</evidence>
<keyword evidence="2 3" id="KW-0040">ANK repeat</keyword>
<keyword evidence="1" id="KW-0677">Repeat</keyword>
<feature type="compositionally biased region" description="Acidic residues" evidence="4">
    <location>
        <begin position="282"/>
        <end position="326"/>
    </location>
</feature>
<dbReference type="Gene3D" id="1.25.40.20">
    <property type="entry name" value="Ankyrin repeat-containing domain"/>
    <property type="match status" value="1"/>
</dbReference>